<dbReference type="GO" id="GO:0005886">
    <property type="term" value="C:plasma membrane"/>
    <property type="evidence" value="ECO:0007669"/>
    <property type="project" value="UniProtKB-SubCell"/>
</dbReference>
<evidence type="ECO:0000256" key="4">
    <source>
        <dbReference type="ARBA" id="ARBA00022475"/>
    </source>
</evidence>
<keyword evidence="4" id="KW-1003">Cell membrane</keyword>
<feature type="transmembrane region" description="Helical" evidence="8">
    <location>
        <begin position="370"/>
        <end position="389"/>
    </location>
</feature>
<dbReference type="RefSeq" id="WP_142582066.1">
    <property type="nucleotide sequence ID" value="NZ_CABFPH010000009.1"/>
</dbReference>
<evidence type="ECO:0000256" key="1">
    <source>
        <dbReference type="ARBA" id="ARBA00004651"/>
    </source>
</evidence>
<dbReference type="PANTHER" id="PTHR43302:SF5">
    <property type="entry name" value="TRANSPORTER ARSB-RELATED"/>
    <property type="match status" value="1"/>
</dbReference>
<evidence type="ECO:0000256" key="7">
    <source>
        <dbReference type="ARBA" id="ARBA00023136"/>
    </source>
</evidence>
<reference evidence="10 11" key="1">
    <citation type="submission" date="2019-06" db="EMBL/GenBank/DDBJ databases">
        <authorList>
            <person name="Rodrigo-Torres L."/>
            <person name="Arahal R. D."/>
            <person name="Lucena T."/>
        </authorList>
    </citation>
    <scope>NUCLEOTIDE SEQUENCE [LARGE SCALE GENOMIC DNA]</scope>
    <source>
        <strain evidence="10 11">SB0023/3</strain>
    </source>
</reference>
<feature type="transmembrane region" description="Helical" evidence="8">
    <location>
        <begin position="103"/>
        <end position="132"/>
    </location>
</feature>
<proteinExistence type="inferred from homology"/>
<keyword evidence="11" id="KW-1185">Reference proteome</keyword>
<dbReference type="InterPro" id="IPR000802">
    <property type="entry name" value="Arsenical_pump_ArsB"/>
</dbReference>
<gene>
    <name evidence="10" type="primary">arsB_1</name>
    <name evidence="10" type="ORF">MET9862_01063</name>
</gene>
<dbReference type="OrthoDB" id="9774335at2"/>
<evidence type="ECO:0000313" key="10">
    <source>
        <dbReference type="EMBL" id="VUD70494.1"/>
    </source>
</evidence>
<dbReference type="EMBL" id="CABFPH010000009">
    <property type="protein sequence ID" value="VUD70494.1"/>
    <property type="molecule type" value="Genomic_DNA"/>
</dbReference>
<evidence type="ECO:0000256" key="6">
    <source>
        <dbReference type="ARBA" id="ARBA00022989"/>
    </source>
</evidence>
<evidence type="ECO:0000256" key="2">
    <source>
        <dbReference type="ARBA" id="ARBA00009843"/>
    </source>
</evidence>
<dbReference type="Proteomes" id="UP000410984">
    <property type="component" value="Unassembled WGS sequence"/>
</dbReference>
<feature type="transmembrane region" description="Helical" evidence="8">
    <location>
        <begin position="222"/>
        <end position="245"/>
    </location>
</feature>
<feature type="transmembrane region" description="Helical" evidence="8">
    <location>
        <begin position="35"/>
        <end position="53"/>
    </location>
</feature>
<name>A0A509E9Y2_9HYPH</name>
<dbReference type="CDD" id="cd01118">
    <property type="entry name" value="ArsB_permease"/>
    <property type="match status" value="1"/>
</dbReference>
<dbReference type="GO" id="GO:0015105">
    <property type="term" value="F:arsenite transmembrane transporter activity"/>
    <property type="evidence" value="ECO:0007669"/>
    <property type="project" value="InterPro"/>
</dbReference>
<feature type="transmembrane region" description="Helical" evidence="8">
    <location>
        <begin position="401"/>
        <end position="422"/>
    </location>
</feature>
<evidence type="ECO:0000256" key="3">
    <source>
        <dbReference type="ARBA" id="ARBA00022448"/>
    </source>
</evidence>
<feature type="transmembrane region" description="Helical" evidence="8">
    <location>
        <begin position="7"/>
        <end position="29"/>
    </location>
</feature>
<dbReference type="PANTHER" id="PTHR43302">
    <property type="entry name" value="TRANSPORTER ARSB-RELATED"/>
    <property type="match status" value="1"/>
</dbReference>
<keyword evidence="7 8" id="KW-0472">Membrane</keyword>
<dbReference type="PRINTS" id="PR00758">
    <property type="entry name" value="ARSENICPUMP"/>
</dbReference>
<keyword evidence="5 8" id="KW-0812">Transmembrane</keyword>
<dbReference type="InterPro" id="IPR004680">
    <property type="entry name" value="Cit_transptr-like_dom"/>
</dbReference>
<feature type="domain" description="Citrate transporter-like" evidence="9">
    <location>
        <begin position="31"/>
        <end position="355"/>
    </location>
</feature>
<organism evidence="10 11">
    <name type="scientific">Methylobacterium symbioticum</name>
    <dbReference type="NCBI Taxonomy" id="2584084"/>
    <lineage>
        <taxon>Bacteria</taxon>
        <taxon>Pseudomonadati</taxon>
        <taxon>Pseudomonadota</taxon>
        <taxon>Alphaproteobacteria</taxon>
        <taxon>Hyphomicrobiales</taxon>
        <taxon>Methylobacteriaceae</taxon>
        <taxon>Methylobacterium</taxon>
    </lineage>
</organism>
<feature type="transmembrane region" description="Helical" evidence="8">
    <location>
        <begin position="144"/>
        <end position="163"/>
    </location>
</feature>
<protein>
    <submittedName>
        <fullName evidence="10">Arsenical pump membrane protein</fullName>
    </submittedName>
</protein>
<feature type="transmembrane region" description="Helical" evidence="8">
    <location>
        <begin position="251"/>
        <end position="269"/>
    </location>
</feature>
<comment type="subcellular location">
    <subcellularLocation>
        <location evidence="1">Cell membrane</location>
        <topology evidence="1">Multi-pass membrane protein</topology>
    </subcellularLocation>
</comment>
<keyword evidence="6 8" id="KW-1133">Transmembrane helix</keyword>
<feature type="transmembrane region" description="Helical" evidence="8">
    <location>
        <begin position="183"/>
        <end position="201"/>
    </location>
</feature>
<sequence length="423" mass="43167">MAAAWGLPLNLTTWIIAALATLGVILRPFSWPEAIWAVLGAGALVALGLLAPGTAWDGVLKGTDVYLFLVGMMLLSEIARKEGLFDWLASHAVRAARGSATRLFLLVYVVGTVVTVFLSNDACAVVLTPAVFAATKAAGVKQPLPYLLICAFIANAASFVLPISNPANLVVFAEHMPPLGRWLATFTLPSILAIVATYVALRLTQNRALTGETVATDVETPALGLGGKVAGAGIIATGAALIGASAAGIDLGLPTFVAGLATTLLVLLINRGGIVEVAKDVSWSVLPLVAGLFVLVEALEKTGVLTMLADLLKRTAQGDPATAAWAGGALVALGSNLVNNLPAGLLAGAAVQAAQVPEKVAGAILIGVDLGPNLSVTGSLATILWLTAIRREGETVSAWAFLKLGLLVMPPALALALAALILV</sequence>
<accession>A0A509E9Y2</accession>
<evidence type="ECO:0000256" key="5">
    <source>
        <dbReference type="ARBA" id="ARBA00022692"/>
    </source>
</evidence>
<evidence type="ECO:0000256" key="8">
    <source>
        <dbReference type="SAM" id="Phobius"/>
    </source>
</evidence>
<evidence type="ECO:0000313" key="11">
    <source>
        <dbReference type="Proteomes" id="UP000410984"/>
    </source>
</evidence>
<evidence type="ECO:0000259" key="9">
    <source>
        <dbReference type="Pfam" id="PF03600"/>
    </source>
</evidence>
<keyword evidence="3" id="KW-0813">Transport</keyword>
<dbReference type="Pfam" id="PF03600">
    <property type="entry name" value="CitMHS"/>
    <property type="match status" value="1"/>
</dbReference>
<dbReference type="AlphaFoldDB" id="A0A509E9Y2"/>
<feature type="transmembrane region" description="Helical" evidence="8">
    <location>
        <begin position="281"/>
        <end position="299"/>
    </location>
</feature>
<comment type="similarity">
    <text evidence="2">Belongs to the CitM (TC 2.A.11) transporter family.</text>
</comment>